<evidence type="ECO:0000256" key="2">
    <source>
        <dbReference type="ARBA" id="ARBA00022526"/>
    </source>
</evidence>
<evidence type="ECO:0000256" key="1">
    <source>
        <dbReference type="ARBA" id="ARBA00005564"/>
    </source>
</evidence>
<protein>
    <recommendedName>
        <fullName evidence="6">3-carboxymuconate cyclase</fullName>
    </recommendedName>
</protein>
<gene>
    <name evidence="4" type="ORF">CWB73_18615</name>
</gene>
<reference evidence="5" key="2">
    <citation type="submission" date="2019-06" db="EMBL/GenBank/DDBJ databases">
        <title>Co-occurence of chitin degradation, pigmentation and bioactivity in marine Pseudoalteromonas.</title>
        <authorList>
            <person name="Sonnenschein E.C."/>
            <person name="Bech P.K."/>
        </authorList>
    </citation>
    <scope>NUCLEOTIDE SEQUENCE [LARGE SCALE GENOMIC DNA]</scope>
    <source>
        <strain evidence="5">S1189</strain>
    </source>
</reference>
<dbReference type="AlphaFoldDB" id="A0A5S3YQ12"/>
<proteinExistence type="inferred from homology"/>
<dbReference type="EMBL" id="PNCM01000049">
    <property type="protein sequence ID" value="TMP77829.1"/>
    <property type="molecule type" value="Genomic_DNA"/>
</dbReference>
<evidence type="ECO:0000256" key="3">
    <source>
        <dbReference type="SAM" id="SignalP"/>
    </source>
</evidence>
<organism evidence="4 5">
    <name type="scientific">Pseudoalteromonas phenolica</name>
    <dbReference type="NCBI Taxonomy" id="161398"/>
    <lineage>
        <taxon>Bacteria</taxon>
        <taxon>Pseudomonadati</taxon>
        <taxon>Pseudomonadota</taxon>
        <taxon>Gammaproteobacteria</taxon>
        <taxon>Alteromonadales</taxon>
        <taxon>Pseudoalteromonadaceae</taxon>
        <taxon>Pseudoalteromonas</taxon>
    </lineage>
</organism>
<evidence type="ECO:0008006" key="6">
    <source>
        <dbReference type="Google" id="ProtNLM"/>
    </source>
</evidence>
<evidence type="ECO:0000313" key="4">
    <source>
        <dbReference type="EMBL" id="TMP77829.1"/>
    </source>
</evidence>
<dbReference type="Proteomes" id="UP000307362">
    <property type="component" value="Unassembled WGS sequence"/>
</dbReference>
<keyword evidence="2" id="KW-0313">Glucose metabolism</keyword>
<sequence length="409" mass="45093">MNPSYILLNCLTLLLSACVGITQAETSMATSKTSFVLTDADKGVDGLNNPRDIALSKDKKWLFVASADDNALSAFKINDDFSLTHQQTIKSSKQVKLEGALSVVTDSQSQNVYVLSYYHSALLHFSFDEASGLTLKHTLSDNLPFQQVFKQPDTIQPKQDTMGILGGYELHIDHLTNQLFIASTVSHGVSVFDIDKNGTPTLTQRINTIKDNALSGAVSVTTDDSGQFLAVAGMNGKAVSIYTKNVTGTFEYTQTIKHQFEMPISVTFAQNGQYLLAVDAMTSDIVVFQQRNNQSYELMQVMSKTEHSINGLNKVAFLKDNESIMTFSEQSHRIDKFELIDSALKHTQTLSVPSLQSATSLELLDSHHAVSTWAKSDALAVFKIAETKKATKLPFFVCRKLRLKVITNI</sequence>
<feature type="chain" id="PRO_5024345506" description="3-carboxymuconate cyclase" evidence="3">
    <location>
        <begin position="25"/>
        <end position="409"/>
    </location>
</feature>
<dbReference type="GO" id="GO:0006006">
    <property type="term" value="P:glucose metabolic process"/>
    <property type="evidence" value="ECO:0007669"/>
    <property type="project" value="UniProtKB-KW"/>
</dbReference>
<dbReference type="Gene3D" id="2.130.10.10">
    <property type="entry name" value="YVTN repeat-like/Quinoprotein amine dehydrogenase"/>
    <property type="match status" value="3"/>
</dbReference>
<evidence type="ECO:0000313" key="5">
    <source>
        <dbReference type="Proteomes" id="UP000307362"/>
    </source>
</evidence>
<dbReference type="InterPro" id="IPR011044">
    <property type="entry name" value="Quino_amine_DH_bsu"/>
</dbReference>
<dbReference type="PANTHER" id="PTHR30344">
    <property type="entry name" value="6-PHOSPHOGLUCONOLACTONASE-RELATED"/>
    <property type="match status" value="1"/>
</dbReference>
<name>A0A5S3YQ12_9GAMM</name>
<dbReference type="SUPFAM" id="SSF50969">
    <property type="entry name" value="YVTN repeat-like/Quinoprotein amine dehydrogenase"/>
    <property type="match status" value="1"/>
</dbReference>
<dbReference type="OrthoDB" id="6253001at2"/>
<keyword evidence="3" id="KW-0732">Signal</keyword>
<dbReference type="Pfam" id="PF10282">
    <property type="entry name" value="Lactonase"/>
    <property type="match status" value="1"/>
</dbReference>
<comment type="caution">
    <text evidence="4">The sequence shown here is derived from an EMBL/GenBank/DDBJ whole genome shotgun (WGS) entry which is preliminary data.</text>
</comment>
<dbReference type="GO" id="GO:0017057">
    <property type="term" value="F:6-phosphogluconolactonase activity"/>
    <property type="evidence" value="ECO:0007669"/>
    <property type="project" value="TreeGrafter"/>
</dbReference>
<dbReference type="InterPro" id="IPR019405">
    <property type="entry name" value="Lactonase_7-beta_prop"/>
</dbReference>
<dbReference type="RefSeq" id="WP_138568956.1">
    <property type="nucleotide sequence ID" value="NZ_PNCM01000049.1"/>
</dbReference>
<dbReference type="InterPro" id="IPR015943">
    <property type="entry name" value="WD40/YVTN_repeat-like_dom_sf"/>
</dbReference>
<reference evidence="4 5" key="1">
    <citation type="submission" date="2017-12" db="EMBL/GenBank/DDBJ databases">
        <authorList>
            <person name="Paulsen S."/>
            <person name="Gram L.K."/>
        </authorList>
    </citation>
    <scope>NUCLEOTIDE SEQUENCE [LARGE SCALE GENOMIC DNA]</scope>
    <source>
        <strain evidence="4 5">S1189</strain>
    </source>
</reference>
<dbReference type="InterPro" id="IPR050282">
    <property type="entry name" value="Cycloisomerase_2"/>
</dbReference>
<comment type="similarity">
    <text evidence="1">Belongs to the cycloisomerase 2 family.</text>
</comment>
<dbReference type="PANTHER" id="PTHR30344:SF1">
    <property type="entry name" value="6-PHOSPHOGLUCONOLACTONASE"/>
    <property type="match status" value="1"/>
</dbReference>
<keyword evidence="2" id="KW-0119">Carbohydrate metabolism</keyword>
<accession>A0A5S3YQ12</accession>
<feature type="signal peptide" evidence="3">
    <location>
        <begin position="1"/>
        <end position="24"/>
    </location>
</feature>